<proteinExistence type="predicted"/>
<keyword evidence="2" id="KW-1185">Reference proteome</keyword>
<accession>A0A9Q1HIK5</accession>
<sequence length="60" mass="6944">MFNAQMHPTIAVALIPADDSMSNLKLGLQDHWAQLGELQEKLWNHKKLRLFLFGDYECLC</sequence>
<dbReference type="AlphaFoldDB" id="A0A9Q1HIK5"/>
<reference evidence="1" key="1">
    <citation type="submission" date="2021-10" db="EMBL/GenBank/DDBJ databases">
        <title>Tropical sea cucumber genome reveals ecological adaptation and Cuvierian tubules defense mechanism.</title>
        <authorList>
            <person name="Chen T."/>
        </authorList>
    </citation>
    <scope>NUCLEOTIDE SEQUENCE</scope>
    <source>
        <strain evidence="1">Nanhai2018</strain>
        <tissue evidence="1">Muscle</tissue>
    </source>
</reference>
<dbReference type="EMBL" id="JAIZAY010000001">
    <property type="protein sequence ID" value="KAJ8048059.1"/>
    <property type="molecule type" value="Genomic_DNA"/>
</dbReference>
<name>A0A9Q1HIK5_HOLLE</name>
<protein>
    <submittedName>
        <fullName evidence="1">Uncharacterized protein</fullName>
    </submittedName>
</protein>
<evidence type="ECO:0000313" key="1">
    <source>
        <dbReference type="EMBL" id="KAJ8048059.1"/>
    </source>
</evidence>
<organism evidence="1 2">
    <name type="scientific">Holothuria leucospilota</name>
    <name type="common">Black long sea cucumber</name>
    <name type="synonym">Mertensiothuria leucospilota</name>
    <dbReference type="NCBI Taxonomy" id="206669"/>
    <lineage>
        <taxon>Eukaryota</taxon>
        <taxon>Metazoa</taxon>
        <taxon>Echinodermata</taxon>
        <taxon>Eleutherozoa</taxon>
        <taxon>Echinozoa</taxon>
        <taxon>Holothuroidea</taxon>
        <taxon>Aspidochirotacea</taxon>
        <taxon>Aspidochirotida</taxon>
        <taxon>Holothuriidae</taxon>
        <taxon>Holothuria</taxon>
    </lineage>
</organism>
<gene>
    <name evidence="1" type="ORF">HOLleu_00225</name>
</gene>
<comment type="caution">
    <text evidence="1">The sequence shown here is derived from an EMBL/GenBank/DDBJ whole genome shotgun (WGS) entry which is preliminary data.</text>
</comment>
<dbReference type="Proteomes" id="UP001152320">
    <property type="component" value="Chromosome 1"/>
</dbReference>
<evidence type="ECO:0000313" key="2">
    <source>
        <dbReference type="Proteomes" id="UP001152320"/>
    </source>
</evidence>